<evidence type="ECO:0000313" key="2">
    <source>
        <dbReference type="Proteomes" id="UP000620124"/>
    </source>
</evidence>
<organism evidence="1 2">
    <name type="scientific">Mycena venus</name>
    <dbReference type="NCBI Taxonomy" id="2733690"/>
    <lineage>
        <taxon>Eukaryota</taxon>
        <taxon>Fungi</taxon>
        <taxon>Dikarya</taxon>
        <taxon>Basidiomycota</taxon>
        <taxon>Agaricomycotina</taxon>
        <taxon>Agaricomycetes</taxon>
        <taxon>Agaricomycetidae</taxon>
        <taxon>Agaricales</taxon>
        <taxon>Marasmiineae</taxon>
        <taxon>Mycenaceae</taxon>
        <taxon>Mycena</taxon>
    </lineage>
</organism>
<protein>
    <submittedName>
        <fullName evidence="1">Uncharacterized protein</fullName>
    </submittedName>
</protein>
<proteinExistence type="predicted"/>
<sequence length="154" mass="16810">MEWIIEDRASGPQSLNVTSAFSLPPPVLRRQTYPSSGRLSLLPLATFSNLKCRVLPVVDFAALHLAQPTDLRLPETRAFTLPKLETMEPACRRSHHASYFVGDGDDDDPHVLYTQRYADGDFVERQPALSTSGITGTNGTVSSSIAVAIQVEVA</sequence>
<keyword evidence="2" id="KW-1185">Reference proteome</keyword>
<accession>A0A8H6X412</accession>
<gene>
    <name evidence="1" type="ORF">MVEN_02312100</name>
</gene>
<dbReference type="Proteomes" id="UP000620124">
    <property type="component" value="Unassembled WGS sequence"/>
</dbReference>
<comment type="caution">
    <text evidence="1">The sequence shown here is derived from an EMBL/GenBank/DDBJ whole genome shotgun (WGS) entry which is preliminary data.</text>
</comment>
<dbReference type="EMBL" id="JACAZI010000027">
    <property type="protein sequence ID" value="KAF7334065.1"/>
    <property type="molecule type" value="Genomic_DNA"/>
</dbReference>
<dbReference type="AlphaFoldDB" id="A0A8H6X412"/>
<reference evidence="1" key="1">
    <citation type="submission" date="2020-05" db="EMBL/GenBank/DDBJ databases">
        <title>Mycena genomes resolve the evolution of fungal bioluminescence.</title>
        <authorList>
            <person name="Tsai I.J."/>
        </authorList>
    </citation>
    <scope>NUCLEOTIDE SEQUENCE</scope>
    <source>
        <strain evidence="1">CCC161011</strain>
    </source>
</reference>
<name>A0A8H6X412_9AGAR</name>
<evidence type="ECO:0000313" key="1">
    <source>
        <dbReference type="EMBL" id="KAF7334065.1"/>
    </source>
</evidence>